<feature type="signal peptide" evidence="1">
    <location>
        <begin position="1"/>
        <end position="20"/>
    </location>
</feature>
<sequence>MKKMMLLCLTVLLLTTGCQKTQESSDSQGLTLEKVAELSEAGKTLSWDDFQQFTYQEMGSGLYIRQYDLEKEYSLLIGGKSVQKEPDYIYLMDASGQRVDIRSEDVGKFIEVNE</sequence>
<evidence type="ECO:0008006" key="4">
    <source>
        <dbReference type="Google" id="ProtNLM"/>
    </source>
</evidence>
<keyword evidence="1" id="KW-0732">Signal</keyword>
<evidence type="ECO:0000313" key="3">
    <source>
        <dbReference type="Proteomes" id="UP000565468"/>
    </source>
</evidence>
<comment type="caution">
    <text evidence="2">The sequence shown here is derived from an EMBL/GenBank/DDBJ whole genome shotgun (WGS) entry which is preliminary data.</text>
</comment>
<protein>
    <recommendedName>
        <fullName evidence="4">Lipoprotein</fullName>
    </recommendedName>
</protein>
<dbReference type="PROSITE" id="PS51257">
    <property type="entry name" value="PROKAR_LIPOPROTEIN"/>
    <property type="match status" value="1"/>
</dbReference>
<proteinExistence type="predicted"/>
<evidence type="ECO:0000313" key="2">
    <source>
        <dbReference type="EMBL" id="NMO97872.1"/>
    </source>
</evidence>
<reference evidence="2 3" key="1">
    <citation type="submission" date="2020-04" db="EMBL/GenBank/DDBJ databases">
        <title>Paenibacillus algicola sp. nov., a novel marine bacterium producing alginate lyase.</title>
        <authorList>
            <person name="Huang H."/>
        </authorList>
    </citation>
    <scope>NUCLEOTIDE SEQUENCE [LARGE SCALE GENOMIC DNA]</scope>
    <source>
        <strain evidence="2 3">L7-75</strain>
    </source>
</reference>
<dbReference type="RefSeq" id="WP_169506643.1">
    <property type="nucleotide sequence ID" value="NZ_JABBPN010000024.1"/>
</dbReference>
<organism evidence="2 3">
    <name type="scientific">Paenibacillus lemnae</name>
    <dbReference type="NCBI Taxonomy" id="1330551"/>
    <lineage>
        <taxon>Bacteria</taxon>
        <taxon>Bacillati</taxon>
        <taxon>Bacillota</taxon>
        <taxon>Bacilli</taxon>
        <taxon>Bacillales</taxon>
        <taxon>Paenibacillaceae</taxon>
        <taxon>Paenibacillus</taxon>
    </lineage>
</organism>
<keyword evidence="3" id="KW-1185">Reference proteome</keyword>
<accession>A0A848MCW6</accession>
<feature type="chain" id="PRO_5039349252" description="Lipoprotein" evidence="1">
    <location>
        <begin position="21"/>
        <end position="114"/>
    </location>
</feature>
<dbReference type="AlphaFoldDB" id="A0A848MCW6"/>
<dbReference type="Proteomes" id="UP000565468">
    <property type="component" value="Unassembled WGS sequence"/>
</dbReference>
<dbReference type="EMBL" id="JABBPN010000024">
    <property type="protein sequence ID" value="NMO97872.1"/>
    <property type="molecule type" value="Genomic_DNA"/>
</dbReference>
<gene>
    <name evidence="2" type="ORF">HII30_19090</name>
</gene>
<evidence type="ECO:0000256" key="1">
    <source>
        <dbReference type="SAM" id="SignalP"/>
    </source>
</evidence>
<name>A0A848MCW6_PAELE</name>